<dbReference type="Gene3D" id="1.10.287.370">
    <property type="match status" value="1"/>
</dbReference>
<dbReference type="GO" id="GO:0005737">
    <property type="term" value="C:cytoplasm"/>
    <property type="evidence" value="ECO:0007669"/>
    <property type="project" value="TreeGrafter"/>
</dbReference>
<dbReference type="EMBL" id="CAUYUE010000004">
    <property type="protein sequence ID" value="CAK0764041.1"/>
    <property type="molecule type" value="Genomic_DNA"/>
</dbReference>
<keyword evidence="2" id="KW-0143">Chaperone</keyword>
<dbReference type="GO" id="GO:0009409">
    <property type="term" value="P:response to cold"/>
    <property type="evidence" value="ECO:0007669"/>
    <property type="project" value="UniProtKB-ARBA"/>
</dbReference>
<dbReference type="Pfam" id="PF01920">
    <property type="entry name" value="Prefoldin_2"/>
    <property type="match status" value="1"/>
</dbReference>
<dbReference type="GO" id="GO:0051082">
    <property type="term" value="F:unfolded protein binding"/>
    <property type="evidence" value="ECO:0007669"/>
    <property type="project" value="InterPro"/>
</dbReference>
<gene>
    <name evidence="3" type="ORF">CVIRNUC_003118</name>
</gene>
<proteinExistence type="inferred from homology"/>
<comment type="similarity">
    <text evidence="1">Belongs to the prefoldin subunit beta family.</text>
</comment>
<evidence type="ECO:0000313" key="3">
    <source>
        <dbReference type="EMBL" id="CAK0764041.1"/>
    </source>
</evidence>
<dbReference type="InterPro" id="IPR009053">
    <property type="entry name" value="Prefoldin"/>
</dbReference>
<accession>A0AAV1HY47</accession>
<protein>
    <recommendedName>
        <fullName evidence="5">Prefoldin subunit 1</fullName>
    </recommendedName>
</protein>
<evidence type="ECO:0000256" key="2">
    <source>
        <dbReference type="ARBA" id="ARBA00023186"/>
    </source>
</evidence>
<keyword evidence="4" id="KW-1185">Reference proteome</keyword>
<evidence type="ECO:0008006" key="5">
    <source>
        <dbReference type="Google" id="ProtNLM"/>
    </source>
</evidence>
<dbReference type="AlphaFoldDB" id="A0AAV1HY47"/>
<evidence type="ECO:0000313" key="4">
    <source>
        <dbReference type="Proteomes" id="UP001314263"/>
    </source>
</evidence>
<comment type="caution">
    <text evidence="3">The sequence shown here is derived from an EMBL/GenBank/DDBJ whole genome shotgun (WGS) entry which is preliminary data.</text>
</comment>
<sequence length="127" mass="14198">MEDREKQTFVELKNKMVNQSMQLKSMQQQVAVLARQGRRSALTVEELKGFPEDAKTYRTIGKAYFLAPRNEIISGLEQSQQSMVSNINDLNAKRAAVENSLKGVESELRELLTSSPALAQQLAAQEA</sequence>
<dbReference type="SUPFAM" id="SSF46579">
    <property type="entry name" value="Prefoldin"/>
    <property type="match status" value="1"/>
</dbReference>
<reference evidence="3 4" key="1">
    <citation type="submission" date="2023-10" db="EMBL/GenBank/DDBJ databases">
        <authorList>
            <person name="Maclean D."/>
            <person name="Macfadyen A."/>
        </authorList>
    </citation>
    <scope>NUCLEOTIDE SEQUENCE [LARGE SCALE GENOMIC DNA]</scope>
</reference>
<dbReference type="InterPro" id="IPR002777">
    <property type="entry name" value="PFD_beta-like"/>
</dbReference>
<dbReference type="GO" id="GO:0016272">
    <property type="term" value="C:prefoldin complex"/>
    <property type="evidence" value="ECO:0007669"/>
    <property type="project" value="InterPro"/>
</dbReference>
<name>A0AAV1HY47_9CHLO</name>
<dbReference type="PANTHER" id="PTHR20903">
    <property type="entry name" value="PREFOLDIN SUBUNIT 1-RELATED"/>
    <property type="match status" value="1"/>
</dbReference>
<evidence type="ECO:0000256" key="1">
    <source>
        <dbReference type="ARBA" id="ARBA00008045"/>
    </source>
</evidence>
<dbReference type="PANTHER" id="PTHR20903:SF0">
    <property type="entry name" value="PREFOLDIN SUBUNIT 1"/>
    <property type="match status" value="1"/>
</dbReference>
<dbReference type="Proteomes" id="UP001314263">
    <property type="component" value="Unassembled WGS sequence"/>
</dbReference>
<dbReference type="GO" id="GO:0044183">
    <property type="term" value="F:protein folding chaperone"/>
    <property type="evidence" value="ECO:0007669"/>
    <property type="project" value="TreeGrafter"/>
</dbReference>
<organism evidence="3 4">
    <name type="scientific">Coccomyxa viridis</name>
    <dbReference type="NCBI Taxonomy" id="1274662"/>
    <lineage>
        <taxon>Eukaryota</taxon>
        <taxon>Viridiplantae</taxon>
        <taxon>Chlorophyta</taxon>
        <taxon>core chlorophytes</taxon>
        <taxon>Trebouxiophyceae</taxon>
        <taxon>Trebouxiophyceae incertae sedis</taxon>
        <taxon>Coccomyxaceae</taxon>
        <taxon>Coccomyxa</taxon>
    </lineage>
</organism>